<dbReference type="InterPro" id="IPR006199">
    <property type="entry name" value="LexA_DNA-bd_dom"/>
</dbReference>
<keyword evidence="6 12" id="KW-0068">Autocatalytic cleavage</keyword>
<keyword evidence="7" id="KW-0805">Transcription regulation</keyword>
<dbReference type="InterPro" id="IPR036286">
    <property type="entry name" value="LexA/Signal_pep-like_sf"/>
</dbReference>
<evidence type="ECO:0000256" key="3">
    <source>
        <dbReference type="ARBA" id="ARBA00022705"/>
    </source>
</evidence>
<dbReference type="InterPro" id="IPR006197">
    <property type="entry name" value="Peptidase_S24_LexA"/>
</dbReference>
<evidence type="ECO:0000256" key="11">
    <source>
        <dbReference type="ARBA" id="ARBA00023236"/>
    </source>
</evidence>
<evidence type="ECO:0000256" key="1">
    <source>
        <dbReference type="ARBA" id="ARBA00007484"/>
    </source>
</evidence>
<accession>A0A0S1SNX5</accession>
<dbReference type="STRING" id="1735162.PeribacterB2_0752"/>
<keyword evidence="10" id="KW-0234">DNA repair</keyword>
<keyword evidence="4" id="KW-0227">DNA damage</keyword>
<dbReference type="InterPro" id="IPR050077">
    <property type="entry name" value="LexA_repressor"/>
</dbReference>
<feature type="domain" description="LexA repressor DNA-binding" evidence="14">
    <location>
        <begin position="2"/>
        <end position="59"/>
    </location>
</feature>
<dbReference type="PANTHER" id="PTHR33516">
    <property type="entry name" value="LEXA REPRESSOR"/>
    <property type="match status" value="1"/>
</dbReference>
<evidence type="ECO:0000256" key="6">
    <source>
        <dbReference type="ARBA" id="ARBA00022813"/>
    </source>
</evidence>
<keyword evidence="11" id="KW-0742">SOS response</keyword>
<dbReference type="SUPFAM" id="SSF46785">
    <property type="entry name" value="Winged helix' DNA-binding domain"/>
    <property type="match status" value="1"/>
</dbReference>
<gene>
    <name evidence="15" type="ORF">PeribacterD1_0752</name>
</gene>
<dbReference type="InterPro" id="IPR006200">
    <property type="entry name" value="LexA"/>
</dbReference>
<dbReference type="EMBL" id="CP013065">
    <property type="protein sequence ID" value="ALM13423.1"/>
    <property type="molecule type" value="Genomic_DNA"/>
</dbReference>
<evidence type="ECO:0000259" key="13">
    <source>
        <dbReference type="Pfam" id="PF00717"/>
    </source>
</evidence>
<comment type="similarity">
    <text evidence="1 12">Belongs to the peptidase S24 family.</text>
</comment>
<evidence type="ECO:0000256" key="9">
    <source>
        <dbReference type="ARBA" id="ARBA00023163"/>
    </source>
</evidence>
<evidence type="ECO:0000256" key="12">
    <source>
        <dbReference type="RuleBase" id="RU003991"/>
    </source>
</evidence>
<keyword evidence="5 12" id="KW-0378">Hydrolase</keyword>
<evidence type="ECO:0000256" key="7">
    <source>
        <dbReference type="ARBA" id="ARBA00023015"/>
    </source>
</evidence>
<keyword evidence="3" id="KW-0235">DNA replication</keyword>
<keyword evidence="2" id="KW-0678">Repressor</keyword>
<dbReference type="NCBIfam" id="NF007621">
    <property type="entry name" value="PRK10276.1"/>
    <property type="match status" value="1"/>
</dbReference>
<dbReference type="InterPro" id="IPR036390">
    <property type="entry name" value="WH_DNA-bd_sf"/>
</dbReference>
<organism evidence="15 16">
    <name type="scientific">Candidatus Peribacter riflensis</name>
    <dbReference type="NCBI Taxonomy" id="1735162"/>
    <lineage>
        <taxon>Bacteria</taxon>
        <taxon>Candidatus Peregrinibacteriota</taxon>
        <taxon>Candidatus Peribacteria</taxon>
        <taxon>Candidatus Peribacterales</taxon>
        <taxon>Candidatus Peribacteraceae</taxon>
        <taxon>Candidatus Peribacter</taxon>
    </lineage>
</organism>
<accession>A0A0S1SJX3</accession>
<dbReference type="InterPro" id="IPR039418">
    <property type="entry name" value="LexA-like"/>
</dbReference>
<dbReference type="Pfam" id="PF01726">
    <property type="entry name" value="LexA_DNA_bind"/>
    <property type="match status" value="1"/>
</dbReference>
<evidence type="ECO:0000256" key="4">
    <source>
        <dbReference type="ARBA" id="ARBA00022763"/>
    </source>
</evidence>
<dbReference type="GO" id="GO:0004252">
    <property type="term" value="F:serine-type endopeptidase activity"/>
    <property type="evidence" value="ECO:0007669"/>
    <property type="project" value="InterPro"/>
</dbReference>
<dbReference type="GO" id="GO:0006508">
    <property type="term" value="P:proteolysis"/>
    <property type="evidence" value="ECO:0007669"/>
    <property type="project" value="InterPro"/>
</dbReference>
<evidence type="ECO:0000256" key="2">
    <source>
        <dbReference type="ARBA" id="ARBA00022491"/>
    </source>
</evidence>
<evidence type="ECO:0000313" key="16">
    <source>
        <dbReference type="Proteomes" id="UP000069135"/>
    </source>
</evidence>
<accession>A0A0S1SPS6</accession>
<evidence type="ECO:0000313" key="15">
    <source>
        <dbReference type="EMBL" id="ALM13423.1"/>
    </source>
</evidence>
<evidence type="ECO:0000256" key="10">
    <source>
        <dbReference type="ARBA" id="ARBA00023204"/>
    </source>
</evidence>
<dbReference type="SUPFAM" id="SSF51306">
    <property type="entry name" value="LexA/Signal peptidase"/>
    <property type="match status" value="1"/>
</dbReference>
<name>A0A0S1SSJ9_9BACT</name>
<feature type="domain" description="Peptidase S24/S26A/S26B/S26C" evidence="13">
    <location>
        <begin position="81"/>
        <end position="194"/>
    </location>
</feature>
<dbReference type="GO" id="GO:0006281">
    <property type="term" value="P:DNA repair"/>
    <property type="evidence" value="ECO:0007669"/>
    <property type="project" value="UniProtKB-KW"/>
</dbReference>
<evidence type="ECO:0000259" key="14">
    <source>
        <dbReference type="Pfam" id="PF01726"/>
    </source>
</evidence>
<accession>A0A0S1SFI0</accession>
<dbReference type="InterPro" id="IPR015927">
    <property type="entry name" value="Peptidase_S24_S26A/B/C"/>
</dbReference>
<dbReference type="KEGG" id="prf:PeribacterA2_0751"/>
<protein>
    <submittedName>
        <fullName evidence="15">DNA polymerase V</fullName>
    </submittedName>
</protein>
<reference evidence="16" key="1">
    <citation type="submission" date="2015-10" db="EMBL/GenBank/DDBJ databases">
        <title>Analysis of five complete genome sequences for members of the class Peribacteria in the recently recognized Peregrinibacteria bacterial phylum.</title>
        <authorList>
            <person name="Anantharaman K."/>
            <person name="Brown C.T."/>
            <person name="Burstein D."/>
            <person name="Castelle C.J."/>
            <person name="Probst A.J."/>
            <person name="Thomas B.C."/>
            <person name="Williams K.H."/>
            <person name="Banfield J.F."/>
        </authorList>
    </citation>
    <scope>NUCLEOTIDE SEQUENCE [LARGE SCALE GENOMIC DNA]</scope>
</reference>
<proteinExistence type="inferred from homology"/>
<evidence type="ECO:0000256" key="5">
    <source>
        <dbReference type="ARBA" id="ARBA00022801"/>
    </source>
</evidence>
<dbReference type="InterPro" id="IPR036388">
    <property type="entry name" value="WH-like_DNA-bd_sf"/>
</dbReference>
<dbReference type="PATRIC" id="fig|1735161.3.peg.731"/>
<sequence>MTLTPHQRTVLNYIREFQTKRGYSPSLADLALAFGVRSKNAIAKVVNALLREKQLEKDPKGRIKILEMPEAYERPQPMVLPLFGPIAAGFATAAEEQAEEMVDLEGFLVRDRARTFLLRVKGDSMINAGIQEGDIVIVERGKEPKVNEIVVGVLDGEFTLKRLKKNKGKFYLQAENPAYPDMYAVEDLQVAGVVRGVMRKY</sequence>
<dbReference type="Gene3D" id="1.10.10.10">
    <property type="entry name" value="Winged helix-like DNA-binding domain superfamily/Winged helix DNA-binding domain"/>
    <property type="match status" value="1"/>
</dbReference>
<dbReference type="Gene3D" id="2.10.109.10">
    <property type="entry name" value="Umud Fragment, subunit A"/>
    <property type="match status" value="1"/>
</dbReference>
<keyword evidence="8" id="KW-0238">DNA-binding</keyword>
<keyword evidence="9" id="KW-0804">Transcription</keyword>
<dbReference type="Pfam" id="PF00717">
    <property type="entry name" value="Peptidase_S24"/>
    <property type="match status" value="1"/>
</dbReference>
<accession>A0A0S1SSJ9</accession>
<dbReference type="GO" id="GO:0006260">
    <property type="term" value="P:DNA replication"/>
    <property type="evidence" value="ECO:0007669"/>
    <property type="project" value="UniProtKB-KW"/>
</dbReference>
<dbReference type="NCBIfam" id="TIGR00498">
    <property type="entry name" value="lexA"/>
    <property type="match status" value="1"/>
</dbReference>
<dbReference type="PRINTS" id="PR00726">
    <property type="entry name" value="LEXASERPTASE"/>
</dbReference>
<dbReference type="GO" id="GO:0045892">
    <property type="term" value="P:negative regulation of DNA-templated transcription"/>
    <property type="evidence" value="ECO:0007669"/>
    <property type="project" value="InterPro"/>
</dbReference>
<dbReference type="Proteomes" id="UP000069135">
    <property type="component" value="Chromosome"/>
</dbReference>
<dbReference type="AlphaFoldDB" id="A0A0S1SSJ9"/>
<dbReference type="CDD" id="cd06529">
    <property type="entry name" value="S24_LexA-like"/>
    <property type="match status" value="1"/>
</dbReference>
<dbReference type="GO" id="GO:0003677">
    <property type="term" value="F:DNA binding"/>
    <property type="evidence" value="ECO:0007669"/>
    <property type="project" value="UniProtKB-KW"/>
</dbReference>
<evidence type="ECO:0000256" key="8">
    <source>
        <dbReference type="ARBA" id="ARBA00023125"/>
    </source>
</evidence>
<reference evidence="15 16" key="2">
    <citation type="journal article" date="2016" name="PeerJ">
        <title>Analysis of five complete genome sequences for members of the class Peribacteria in the recently recognized Peregrinibacteria bacterial phylum.</title>
        <authorList>
            <person name="Anantharaman K."/>
            <person name="Brown C.T."/>
            <person name="Burstein D."/>
            <person name="Castelle C.J."/>
            <person name="Probst A.J."/>
            <person name="Thomas B.C."/>
            <person name="Williams K.H."/>
            <person name="Banfield J.F."/>
        </authorList>
    </citation>
    <scope>NUCLEOTIDE SEQUENCE [LARGE SCALE GENOMIC DNA]</scope>
    <source>
        <strain evidence="15">RIFOXYD1_FULL_PER-ii_59_16</strain>
    </source>
</reference>
<dbReference type="GO" id="GO:0009432">
    <property type="term" value="P:SOS response"/>
    <property type="evidence" value="ECO:0007669"/>
    <property type="project" value="UniProtKB-KW"/>
</dbReference>
<dbReference type="PANTHER" id="PTHR33516:SF2">
    <property type="entry name" value="LEXA REPRESSOR-RELATED"/>
    <property type="match status" value="1"/>
</dbReference>